<dbReference type="Gene3D" id="1.10.3720.10">
    <property type="entry name" value="MetI-like"/>
    <property type="match status" value="1"/>
</dbReference>
<keyword evidence="2 7" id="KW-0813">Transport</keyword>
<evidence type="ECO:0000259" key="8">
    <source>
        <dbReference type="PROSITE" id="PS50928"/>
    </source>
</evidence>
<feature type="transmembrane region" description="Helical" evidence="7">
    <location>
        <begin position="180"/>
        <end position="199"/>
    </location>
</feature>
<evidence type="ECO:0000256" key="1">
    <source>
        <dbReference type="ARBA" id="ARBA00004651"/>
    </source>
</evidence>
<reference evidence="9" key="1">
    <citation type="submission" date="2023-08" db="EMBL/GenBank/DDBJ databases">
        <title>Complete genome sequence of Sinorhizobium chiapanecum ITTG S70 isolated from Acaciella angustissima nodules in Chiapas-Mexico.</title>
        <authorList>
            <person name="Rincon-Rosales R."/>
            <person name="Rogel M.A."/>
            <person name="Rincon-Medina C.I."/>
            <person name="Guerrero G."/>
            <person name="Manzano-Gomez L.A."/>
            <person name="Lopez-Lopez A."/>
            <person name="Rincon Molina F.A."/>
            <person name="Martinez-Romero E."/>
        </authorList>
    </citation>
    <scope>NUCLEOTIDE SEQUENCE</scope>
    <source>
        <strain evidence="9">ITTG S70</strain>
        <plasmid evidence="9">pSchITTGS70d</plasmid>
    </source>
</reference>
<feature type="transmembrane region" description="Helical" evidence="7">
    <location>
        <begin position="81"/>
        <end position="101"/>
    </location>
</feature>
<organism evidence="9 10">
    <name type="scientific">Sinorhizobium chiapasense</name>
    <dbReference type="NCBI Taxonomy" id="501572"/>
    <lineage>
        <taxon>Bacteria</taxon>
        <taxon>Pseudomonadati</taxon>
        <taxon>Pseudomonadota</taxon>
        <taxon>Alphaproteobacteria</taxon>
        <taxon>Hyphomicrobiales</taxon>
        <taxon>Rhizobiaceae</taxon>
        <taxon>Sinorhizobium/Ensifer group</taxon>
        <taxon>Sinorhizobium</taxon>
    </lineage>
</organism>
<evidence type="ECO:0000256" key="2">
    <source>
        <dbReference type="ARBA" id="ARBA00022448"/>
    </source>
</evidence>
<feature type="transmembrane region" description="Helical" evidence="7">
    <location>
        <begin position="231"/>
        <end position="250"/>
    </location>
</feature>
<geneLocation type="plasmid" evidence="9 10">
    <name>pSchITTGS70d</name>
</geneLocation>
<keyword evidence="5 7" id="KW-1133">Transmembrane helix</keyword>
<keyword evidence="3" id="KW-1003">Cell membrane</keyword>
<sequence length="269" mass="29651">MTVFVETAGEGTPSPWRRRLALGLMGAIFPAAFLLLWWVASERGWLAEQILPSPVYVYGTARDMIVTGELLYHASVSLRRVVMGFAFGAAAGLGLGIAMGLSRRVEDYVKPLFLAFAQIPTLGWIPLLMLLVGIDETLKVIVIAKGALVPMVVNTYAGIRGVSPKYIEVGHALRFSDWQILRFIVLPGAIPSIFTGIRYGLTHSWTSLVGVELLASSEGLGYLLVWGRQMFWLDTVIVAMIVIGLVGFAMDKGLDRTETLIQRWKREEI</sequence>
<evidence type="ECO:0000256" key="7">
    <source>
        <dbReference type="RuleBase" id="RU363032"/>
    </source>
</evidence>
<feature type="transmembrane region" description="Helical" evidence="7">
    <location>
        <begin position="113"/>
        <end position="134"/>
    </location>
</feature>
<comment type="similarity">
    <text evidence="7">Belongs to the binding-protein-dependent transport system permease family.</text>
</comment>
<keyword evidence="9" id="KW-0614">Plasmid</keyword>
<keyword evidence="4 7" id="KW-0812">Transmembrane</keyword>
<dbReference type="PANTHER" id="PTHR30151:SF38">
    <property type="entry name" value="ALIPHATIC SULFONATES TRANSPORT PERMEASE PROTEIN SSUC-RELATED"/>
    <property type="match status" value="1"/>
</dbReference>
<evidence type="ECO:0000256" key="4">
    <source>
        <dbReference type="ARBA" id="ARBA00022692"/>
    </source>
</evidence>
<feature type="transmembrane region" description="Helical" evidence="7">
    <location>
        <begin position="140"/>
        <end position="159"/>
    </location>
</feature>
<feature type="transmembrane region" description="Helical" evidence="7">
    <location>
        <begin position="20"/>
        <end position="40"/>
    </location>
</feature>
<dbReference type="Proteomes" id="UP001432360">
    <property type="component" value="Plasmid pSchITTGS70d"/>
</dbReference>
<dbReference type="SUPFAM" id="SSF161098">
    <property type="entry name" value="MetI-like"/>
    <property type="match status" value="1"/>
</dbReference>
<dbReference type="RefSeq" id="WP_331376073.1">
    <property type="nucleotide sequence ID" value="NZ_CP133152.1"/>
</dbReference>
<evidence type="ECO:0000256" key="3">
    <source>
        <dbReference type="ARBA" id="ARBA00022475"/>
    </source>
</evidence>
<dbReference type="EMBL" id="CP133152">
    <property type="protein sequence ID" value="WVT07054.1"/>
    <property type="molecule type" value="Genomic_DNA"/>
</dbReference>
<name>A0ABZ2BHV4_9HYPH</name>
<dbReference type="InterPro" id="IPR035906">
    <property type="entry name" value="MetI-like_sf"/>
</dbReference>
<dbReference type="PROSITE" id="PS50928">
    <property type="entry name" value="ABC_TM1"/>
    <property type="match status" value="1"/>
</dbReference>
<dbReference type="InterPro" id="IPR000515">
    <property type="entry name" value="MetI-like"/>
</dbReference>
<protein>
    <submittedName>
        <fullName evidence="9">ABC transporter permease</fullName>
    </submittedName>
</protein>
<proteinExistence type="inferred from homology"/>
<gene>
    <name evidence="9" type="ORF">RB548_30295</name>
</gene>
<dbReference type="Pfam" id="PF00528">
    <property type="entry name" value="BPD_transp_1"/>
    <property type="match status" value="1"/>
</dbReference>
<comment type="subcellular location">
    <subcellularLocation>
        <location evidence="1 7">Cell membrane</location>
        <topology evidence="1 7">Multi-pass membrane protein</topology>
    </subcellularLocation>
</comment>
<evidence type="ECO:0000256" key="5">
    <source>
        <dbReference type="ARBA" id="ARBA00022989"/>
    </source>
</evidence>
<dbReference type="PANTHER" id="PTHR30151">
    <property type="entry name" value="ALKANE SULFONATE ABC TRANSPORTER-RELATED, MEMBRANE SUBUNIT"/>
    <property type="match status" value="1"/>
</dbReference>
<feature type="domain" description="ABC transmembrane type-1" evidence="8">
    <location>
        <begin position="74"/>
        <end position="251"/>
    </location>
</feature>
<feature type="transmembrane region" description="Helical" evidence="7">
    <location>
        <begin position="205"/>
        <end position="224"/>
    </location>
</feature>
<evidence type="ECO:0000313" key="10">
    <source>
        <dbReference type="Proteomes" id="UP001432360"/>
    </source>
</evidence>
<keyword evidence="10" id="KW-1185">Reference proteome</keyword>
<dbReference type="CDD" id="cd06261">
    <property type="entry name" value="TM_PBP2"/>
    <property type="match status" value="1"/>
</dbReference>
<evidence type="ECO:0000256" key="6">
    <source>
        <dbReference type="ARBA" id="ARBA00023136"/>
    </source>
</evidence>
<evidence type="ECO:0000313" key="9">
    <source>
        <dbReference type="EMBL" id="WVT07054.1"/>
    </source>
</evidence>
<keyword evidence="6 7" id="KW-0472">Membrane</keyword>
<accession>A0ABZ2BHV4</accession>